<keyword evidence="2" id="KW-1185">Reference proteome</keyword>
<proteinExistence type="predicted"/>
<comment type="caution">
    <text evidence="1">The sequence shown here is derived from an EMBL/GenBank/DDBJ whole genome shotgun (WGS) entry which is preliminary data.</text>
</comment>
<evidence type="ECO:0008006" key="3">
    <source>
        <dbReference type="Google" id="ProtNLM"/>
    </source>
</evidence>
<accession>A0A225W655</accession>
<dbReference type="Proteomes" id="UP000198211">
    <property type="component" value="Unassembled WGS sequence"/>
</dbReference>
<dbReference type="AlphaFoldDB" id="A0A225W655"/>
<reference evidence="2" key="1">
    <citation type="submission" date="2017-03" db="EMBL/GenBank/DDBJ databases">
        <title>Phytopthora megakarya and P. palmivora, two closely related causual agents of cacao black pod achieved similar genome size and gene model numbers by different mechanisms.</title>
        <authorList>
            <person name="Ali S."/>
            <person name="Shao J."/>
            <person name="Larry D.J."/>
            <person name="Kronmiller B."/>
            <person name="Shen D."/>
            <person name="Strem M.D."/>
            <person name="Melnick R.L."/>
            <person name="Guiltinan M.J."/>
            <person name="Tyler B.M."/>
            <person name="Meinhardt L.W."/>
            <person name="Bailey B.A."/>
        </authorList>
    </citation>
    <scope>NUCLEOTIDE SEQUENCE [LARGE SCALE GENOMIC DNA]</scope>
    <source>
        <strain evidence="2">zdho120</strain>
    </source>
</reference>
<protein>
    <recommendedName>
        <fullName evidence="3">RxLR effector protein</fullName>
    </recommendedName>
</protein>
<evidence type="ECO:0000313" key="2">
    <source>
        <dbReference type="Proteomes" id="UP000198211"/>
    </source>
</evidence>
<evidence type="ECO:0000313" key="1">
    <source>
        <dbReference type="EMBL" id="OWZ13206.1"/>
    </source>
</evidence>
<name>A0A225W655_9STRA</name>
<organism evidence="1 2">
    <name type="scientific">Phytophthora megakarya</name>
    <dbReference type="NCBI Taxonomy" id="4795"/>
    <lineage>
        <taxon>Eukaryota</taxon>
        <taxon>Sar</taxon>
        <taxon>Stramenopiles</taxon>
        <taxon>Oomycota</taxon>
        <taxon>Peronosporomycetes</taxon>
        <taxon>Peronosporales</taxon>
        <taxon>Peronosporaceae</taxon>
        <taxon>Phytophthora</taxon>
    </lineage>
</organism>
<sequence length="198" mass="22164">MKSEQWTSFYNLLSSPQGQSSPLNFNCPIAAMRLMYTIALVTAVALCPSSALPVGNFKEITKNAVLPDLIEQRNTEGQHLLRRNNLVDNDDMDEERGFDIKKVPVGNFKEITKNAVLPDLIEQRNTEGQRLLRRNNLDDNDDMDEERGFDIKKVASKLNPVTAAKKSAAQVAKAKEALKDATDYQKMIDAANRIVRGD</sequence>
<gene>
    <name evidence="1" type="ORF">PHMEG_00013515</name>
</gene>
<dbReference type="EMBL" id="NBNE01001641">
    <property type="protein sequence ID" value="OWZ13206.1"/>
    <property type="molecule type" value="Genomic_DNA"/>
</dbReference>